<accession>C7Z1U4</accession>
<name>C7Z1U4_FUSV7</name>
<dbReference type="OrthoDB" id="5079195at2759"/>
<dbReference type="HOGENOM" id="CLU_1578940_0_0_1"/>
<keyword evidence="3" id="KW-1185">Reference proteome</keyword>
<reference evidence="2 3" key="1">
    <citation type="journal article" date="2009" name="PLoS Genet.">
        <title>The genome of Nectria haematococca: contribution of supernumerary chromosomes to gene expansion.</title>
        <authorList>
            <person name="Coleman J.J."/>
            <person name="Rounsley S.D."/>
            <person name="Rodriguez-Carres M."/>
            <person name="Kuo A."/>
            <person name="Wasmann C.C."/>
            <person name="Grimwood J."/>
            <person name="Schmutz J."/>
            <person name="Taga M."/>
            <person name="White G.J."/>
            <person name="Zhou S."/>
            <person name="Schwartz D.C."/>
            <person name="Freitag M."/>
            <person name="Ma L.J."/>
            <person name="Danchin E.G."/>
            <person name="Henrissat B."/>
            <person name="Coutinho P.M."/>
            <person name="Nelson D.R."/>
            <person name="Straney D."/>
            <person name="Napoli C.A."/>
            <person name="Barker B.M."/>
            <person name="Gribskov M."/>
            <person name="Rep M."/>
            <person name="Kroken S."/>
            <person name="Molnar I."/>
            <person name="Rensing C."/>
            <person name="Kennell J.C."/>
            <person name="Zamora J."/>
            <person name="Farman M.L."/>
            <person name="Selker E.U."/>
            <person name="Salamov A."/>
            <person name="Shapiro H."/>
            <person name="Pangilinan J."/>
            <person name="Lindquist E."/>
            <person name="Lamers C."/>
            <person name="Grigoriev I.V."/>
            <person name="Geiser D.M."/>
            <person name="Covert S.F."/>
            <person name="Temporini E."/>
            <person name="Vanetten H.D."/>
        </authorList>
    </citation>
    <scope>NUCLEOTIDE SEQUENCE [LARGE SCALE GENOMIC DNA]</scope>
    <source>
        <strain evidence="3">ATCC MYA-4622 / CBS 123669 / FGSC 9596 / NRRL 45880 / 77-13-4</strain>
    </source>
</reference>
<dbReference type="EMBL" id="GG698906">
    <property type="protein sequence ID" value="EEU41884.1"/>
    <property type="molecule type" value="Genomic_DNA"/>
</dbReference>
<protein>
    <submittedName>
        <fullName evidence="2">Uncharacterized protein</fullName>
    </submittedName>
</protein>
<organism evidence="2 3">
    <name type="scientific">Fusarium vanettenii (strain ATCC MYA-4622 / CBS 123669 / FGSC 9596 / NRRL 45880 / 77-13-4)</name>
    <name type="common">Fusarium solani subsp. pisi</name>
    <dbReference type="NCBI Taxonomy" id="660122"/>
    <lineage>
        <taxon>Eukaryota</taxon>
        <taxon>Fungi</taxon>
        <taxon>Dikarya</taxon>
        <taxon>Ascomycota</taxon>
        <taxon>Pezizomycotina</taxon>
        <taxon>Sordariomycetes</taxon>
        <taxon>Hypocreomycetidae</taxon>
        <taxon>Hypocreales</taxon>
        <taxon>Nectriaceae</taxon>
        <taxon>Fusarium</taxon>
        <taxon>Fusarium solani species complex</taxon>
        <taxon>Fusarium vanettenii</taxon>
    </lineage>
</organism>
<sequence length="169" mass="19328">MSGAEFLGPVIGLAMKLLLEFSLNSVSFKIEAHGMDMVARNVKDDIEDARMFYDQLTKYVNQELQLKRRVLISINNTEYALKMFEEYLKEHNSRQTLSKLLGDRAKVKKLLAPLQASQSQLARRIDWMRSALSDLEKSPNASKEKRVVDWSVPPNERPGWVGTKGDTKE</sequence>
<dbReference type="RefSeq" id="XP_003047597.1">
    <property type="nucleotide sequence ID" value="XM_003047551.1"/>
</dbReference>
<gene>
    <name evidence="2" type="ORF">NECHADRAFT_85917</name>
</gene>
<dbReference type="AlphaFoldDB" id="C7Z1U4"/>
<feature type="region of interest" description="Disordered" evidence="1">
    <location>
        <begin position="135"/>
        <end position="169"/>
    </location>
</feature>
<evidence type="ECO:0000256" key="1">
    <source>
        <dbReference type="SAM" id="MobiDB-lite"/>
    </source>
</evidence>
<evidence type="ECO:0000313" key="3">
    <source>
        <dbReference type="Proteomes" id="UP000005206"/>
    </source>
</evidence>
<dbReference type="VEuPathDB" id="FungiDB:NECHADRAFT_85917"/>
<evidence type="ECO:0000313" key="2">
    <source>
        <dbReference type="EMBL" id="EEU41884.1"/>
    </source>
</evidence>
<proteinExistence type="predicted"/>
<dbReference type="GeneID" id="9671732"/>
<dbReference type="InParanoid" id="C7Z1U4"/>
<dbReference type="KEGG" id="nhe:NECHADRAFT_85917"/>
<dbReference type="Proteomes" id="UP000005206">
    <property type="component" value="Chromosome 10"/>
</dbReference>
<feature type="compositionally biased region" description="Basic and acidic residues" evidence="1">
    <location>
        <begin position="135"/>
        <end position="148"/>
    </location>
</feature>